<dbReference type="SUPFAM" id="SSF46785">
    <property type="entry name" value="Winged helix' DNA-binding domain"/>
    <property type="match status" value="1"/>
</dbReference>
<dbReference type="InterPro" id="IPR011991">
    <property type="entry name" value="ArsR-like_HTH"/>
</dbReference>
<evidence type="ECO:0000313" key="5">
    <source>
        <dbReference type="EMBL" id="MBJ3813004.1"/>
    </source>
</evidence>
<dbReference type="InterPro" id="IPR051011">
    <property type="entry name" value="Metal_resp_trans_reg"/>
</dbReference>
<dbReference type="Pfam" id="PF01022">
    <property type="entry name" value="HTH_5"/>
    <property type="match status" value="1"/>
</dbReference>
<dbReference type="PROSITE" id="PS50943">
    <property type="entry name" value="HTH_CROC1"/>
    <property type="match status" value="1"/>
</dbReference>
<dbReference type="SMART" id="SM00418">
    <property type="entry name" value="HTH_ARSR"/>
    <property type="match status" value="1"/>
</dbReference>
<evidence type="ECO:0000256" key="1">
    <source>
        <dbReference type="ARBA" id="ARBA00023015"/>
    </source>
</evidence>
<evidence type="ECO:0000256" key="2">
    <source>
        <dbReference type="ARBA" id="ARBA00023125"/>
    </source>
</evidence>
<proteinExistence type="predicted"/>
<keyword evidence="2" id="KW-0238">DNA-binding</keyword>
<reference evidence="5 6" key="1">
    <citation type="submission" date="2020-12" db="EMBL/GenBank/DDBJ databases">
        <title>Streptomyces typhae sp. nov., a novel endophytic actinomycete isolated from the root of cattail pollen (Typha angustifolia L.).</title>
        <authorList>
            <person name="Peng C."/>
            <person name="Liu C."/>
        </authorList>
    </citation>
    <scope>NUCLEOTIDE SEQUENCE [LARGE SCALE GENOMIC DNA]</scope>
    <source>
        <strain evidence="5 6">JCM 4753</strain>
    </source>
</reference>
<organism evidence="5 6">
    <name type="scientific">Streptomyces flavofungini</name>
    <dbReference type="NCBI Taxonomy" id="68200"/>
    <lineage>
        <taxon>Bacteria</taxon>
        <taxon>Bacillati</taxon>
        <taxon>Actinomycetota</taxon>
        <taxon>Actinomycetes</taxon>
        <taxon>Kitasatosporales</taxon>
        <taxon>Streptomycetaceae</taxon>
        <taxon>Streptomyces</taxon>
    </lineage>
</organism>
<dbReference type="InterPro" id="IPR036388">
    <property type="entry name" value="WH-like_DNA-bd_sf"/>
</dbReference>
<dbReference type="InterPro" id="IPR001845">
    <property type="entry name" value="HTH_ArsR_DNA-bd_dom"/>
</dbReference>
<accession>A0ABS0XJE5</accession>
<dbReference type="InterPro" id="IPR001387">
    <property type="entry name" value="Cro/C1-type_HTH"/>
</dbReference>
<evidence type="ECO:0000259" key="4">
    <source>
        <dbReference type="PROSITE" id="PS50943"/>
    </source>
</evidence>
<keyword evidence="6" id="KW-1185">Reference proteome</keyword>
<evidence type="ECO:0000256" key="3">
    <source>
        <dbReference type="ARBA" id="ARBA00023163"/>
    </source>
</evidence>
<keyword evidence="1" id="KW-0805">Transcription regulation</keyword>
<comment type="caution">
    <text evidence="5">The sequence shown here is derived from an EMBL/GenBank/DDBJ whole genome shotgun (WGS) entry which is preliminary data.</text>
</comment>
<sequence>MNQIAADLSRLFVLPVCRLFIHCPQGSFAVYRIILSADDIMRIRVSETNNPSVEAVFALQALHGSGHDGFGEWRLRVARNLMRSGARAQRTANLVRTVSDPEVLLALCTGAGPSESRPRGDISASRAQAMSAIRDFFRLAVAPHWEPLRAHLSLAGDTRRDVMSREGVRVLLDALGPDIRWNAPALEIHNVEAGELELNGTGLVLAPSIFLQSAGHVARFTGGRGRDVPVLFFPDRPAADELARLLSDTTAAGERRGRESDGLAALLGRTRAAALRVLREREGWKNAELAERLGVSAAAVSQHTTVLRAAGLIATHRNRSHVVHTVTHLGRLLLQVGALESWPTASAPRPTFA</sequence>
<dbReference type="InterPro" id="IPR036390">
    <property type="entry name" value="WH_DNA-bd_sf"/>
</dbReference>
<evidence type="ECO:0000313" key="6">
    <source>
        <dbReference type="Proteomes" id="UP000634780"/>
    </source>
</evidence>
<dbReference type="Proteomes" id="UP000634780">
    <property type="component" value="Unassembled WGS sequence"/>
</dbReference>
<name>A0ABS0XJE5_9ACTN</name>
<gene>
    <name evidence="5" type="ORF">JGB26_39100</name>
</gene>
<dbReference type="Gene3D" id="1.10.10.10">
    <property type="entry name" value="Winged helix-like DNA-binding domain superfamily/Winged helix DNA-binding domain"/>
    <property type="match status" value="1"/>
</dbReference>
<dbReference type="PANTHER" id="PTHR43132:SF8">
    <property type="entry name" value="HTH-TYPE TRANSCRIPTIONAL REGULATOR KMTR"/>
    <property type="match status" value="1"/>
</dbReference>
<dbReference type="CDD" id="cd00090">
    <property type="entry name" value="HTH_ARSR"/>
    <property type="match status" value="1"/>
</dbReference>
<keyword evidence="3" id="KW-0804">Transcription</keyword>
<dbReference type="RefSeq" id="WP_190113797.1">
    <property type="nucleotide sequence ID" value="NZ_BMVR01000001.1"/>
</dbReference>
<feature type="domain" description="HTH cro/C1-type" evidence="4">
    <location>
        <begin position="275"/>
        <end position="302"/>
    </location>
</feature>
<dbReference type="EMBL" id="JAEKOZ010000047">
    <property type="protein sequence ID" value="MBJ3813004.1"/>
    <property type="molecule type" value="Genomic_DNA"/>
</dbReference>
<dbReference type="PANTHER" id="PTHR43132">
    <property type="entry name" value="ARSENICAL RESISTANCE OPERON REPRESSOR ARSR-RELATED"/>
    <property type="match status" value="1"/>
</dbReference>
<protein>
    <submittedName>
        <fullName evidence="5">Winged helix-turn-helix transcriptional regulator</fullName>
    </submittedName>
</protein>